<feature type="domain" description="Non-reducing end beta-L-arabinofuranosidase-like GH127 catalytic" evidence="1">
    <location>
        <begin position="24"/>
        <end position="443"/>
    </location>
</feature>
<feature type="domain" description="Non-reducing end beta-L-arabinofuranosidase-like GH127 middle" evidence="2">
    <location>
        <begin position="455"/>
        <end position="564"/>
    </location>
</feature>
<accession>A0A929KXK5</accession>
<evidence type="ECO:0000313" key="4">
    <source>
        <dbReference type="EMBL" id="MBE9663504.1"/>
    </source>
</evidence>
<dbReference type="InterPro" id="IPR049046">
    <property type="entry name" value="Beta-AFase-like_GH127_middle"/>
</dbReference>
<dbReference type="InterPro" id="IPR049174">
    <property type="entry name" value="Beta-AFase-like"/>
</dbReference>
<gene>
    <name evidence="4" type="ORF">IRJ16_16575</name>
</gene>
<evidence type="ECO:0000259" key="2">
    <source>
        <dbReference type="Pfam" id="PF20736"/>
    </source>
</evidence>
<comment type="caution">
    <text evidence="4">The sequence shown here is derived from an EMBL/GenBank/DDBJ whole genome shotgun (WGS) entry which is preliminary data.</text>
</comment>
<dbReference type="GO" id="GO:0005975">
    <property type="term" value="P:carbohydrate metabolic process"/>
    <property type="evidence" value="ECO:0007669"/>
    <property type="project" value="InterPro"/>
</dbReference>
<reference evidence="4" key="1">
    <citation type="submission" date="2020-10" db="EMBL/GenBank/DDBJ databases">
        <title>Mucilaginibacter mali sp. nov., isolated from rhizosphere soil of apple orchard.</title>
        <authorList>
            <person name="Lee J.-S."/>
            <person name="Kim H.S."/>
            <person name="Kim J.-S."/>
        </authorList>
    </citation>
    <scope>NUCLEOTIDE SEQUENCE</scope>
    <source>
        <strain evidence="4">KCTC 22746</strain>
    </source>
</reference>
<dbReference type="EMBL" id="JADFFL010000006">
    <property type="protein sequence ID" value="MBE9663504.1"/>
    <property type="molecule type" value="Genomic_DNA"/>
</dbReference>
<feature type="domain" description="Non-reducing end beta-L-arabinofuranosidase-like GH127 C-terminal" evidence="3">
    <location>
        <begin position="566"/>
        <end position="663"/>
    </location>
</feature>
<dbReference type="Pfam" id="PF07944">
    <property type="entry name" value="Beta-AFase-like_GH127_cat"/>
    <property type="match status" value="1"/>
</dbReference>
<dbReference type="Proteomes" id="UP000622475">
    <property type="component" value="Unassembled WGS sequence"/>
</dbReference>
<dbReference type="GO" id="GO:0016787">
    <property type="term" value="F:hydrolase activity"/>
    <property type="evidence" value="ECO:0007669"/>
    <property type="project" value="UniProtKB-KW"/>
</dbReference>
<dbReference type="Pfam" id="PF20736">
    <property type="entry name" value="Glyco_hydro127M"/>
    <property type="match status" value="1"/>
</dbReference>
<keyword evidence="5" id="KW-1185">Reference proteome</keyword>
<keyword evidence="4" id="KW-0378">Hydrolase</keyword>
<organism evidence="4 5">
    <name type="scientific">Mucilaginibacter myungsuensis</name>
    <dbReference type="NCBI Taxonomy" id="649104"/>
    <lineage>
        <taxon>Bacteria</taxon>
        <taxon>Pseudomonadati</taxon>
        <taxon>Bacteroidota</taxon>
        <taxon>Sphingobacteriia</taxon>
        <taxon>Sphingobacteriales</taxon>
        <taxon>Sphingobacteriaceae</taxon>
        <taxon>Mucilaginibacter</taxon>
    </lineage>
</organism>
<name>A0A929KXK5_9SPHI</name>
<dbReference type="SUPFAM" id="SSF48208">
    <property type="entry name" value="Six-hairpin glycosidases"/>
    <property type="match status" value="1"/>
</dbReference>
<dbReference type="InterPro" id="IPR008928">
    <property type="entry name" value="6-hairpin_glycosidase_sf"/>
</dbReference>
<dbReference type="InterPro" id="IPR049049">
    <property type="entry name" value="Beta-AFase-like_GH127_C"/>
</dbReference>
<sequence>MAEPADAQKKVLVKKIVHPLDLRDVKVDDAFWAPKLKTSSTVTVYDVLDKLEGKYDPDRQDIIDEKQKWGRTRNAFLNFDMVAQGQSKTNKHDGPPWYDGLVYETIRGAADLLILNPDPKLEQKLDAYIKRIAAAQAASPDGYLNTYTTLTYPEKRWGLNGGEDRWQHDVYNAGMLVEAAVHYHNATKKTELLKVAVKLTNLMAGFMGPAPKQNVVPGHAGPEEAVLKLYQLFKNNPKLKAQLGVPVNKQAYLALAKYWIDVRGHYQMADANSKRKTDGAYNQDHMPVTEQKTIEGHAVRATLLATAVTAMAMETDNAAYAKTANNYWDNMIGKRLFITGGQGAIHEDEKFGPDYFLPENAYGETCASIGSGFFSQQMNELEADGKYMDEFERVAYNNLLSGVSISGDHYYYENPLLANGHKRWNWHSCPCCPPMILKMFSALPGYIYGQDGKAVYVNLFVGSEASLKVNGTEVLVKQSTGYPWKGNSKIELRTATTKAIPVKIRIPGWAQGKENPFDLYYSKTTGSVSLKVNGKAVPVKVDKGYVTITRQWKKGDAITLDLPMAPRLVTSNEAVASVKGKTTIAAGPMIYGFEDLDNPGVKGYSIKSDVKMQVSYNPSLLNGINTISGQATNKDGQTVNFTAIPFYALGNRTPGAPYQVWMPEK</sequence>
<proteinExistence type="predicted"/>
<dbReference type="PANTHER" id="PTHR43465">
    <property type="entry name" value="DUF1680 DOMAIN PROTEIN (AFU_ORTHOLOGUE AFUA_1G08910)"/>
    <property type="match status" value="1"/>
</dbReference>
<evidence type="ECO:0000259" key="3">
    <source>
        <dbReference type="Pfam" id="PF20737"/>
    </source>
</evidence>
<protein>
    <submittedName>
        <fullName evidence="4">Glycoside hydrolase family 127 protein</fullName>
    </submittedName>
</protein>
<evidence type="ECO:0000313" key="5">
    <source>
        <dbReference type="Proteomes" id="UP000622475"/>
    </source>
</evidence>
<dbReference type="AlphaFoldDB" id="A0A929KXK5"/>
<dbReference type="InterPro" id="IPR012878">
    <property type="entry name" value="Beta-AFase-like_GH127_cat"/>
</dbReference>
<dbReference type="Pfam" id="PF20737">
    <property type="entry name" value="Glyco_hydro127C"/>
    <property type="match status" value="1"/>
</dbReference>
<evidence type="ECO:0000259" key="1">
    <source>
        <dbReference type="Pfam" id="PF07944"/>
    </source>
</evidence>
<dbReference type="PANTHER" id="PTHR43465:SF2">
    <property type="entry name" value="DUF1680 DOMAIN PROTEIN (AFU_ORTHOLOGUE AFUA_1G08910)"/>
    <property type="match status" value="1"/>
</dbReference>